<feature type="region of interest" description="Disordered" evidence="1">
    <location>
        <begin position="478"/>
        <end position="527"/>
    </location>
</feature>
<organism evidence="3 4">
    <name type="scientific">Sphagnurus paluster</name>
    <dbReference type="NCBI Taxonomy" id="117069"/>
    <lineage>
        <taxon>Eukaryota</taxon>
        <taxon>Fungi</taxon>
        <taxon>Dikarya</taxon>
        <taxon>Basidiomycota</taxon>
        <taxon>Agaricomycotina</taxon>
        <taxon>Agaricomycetes</taxon>
        <taxon>Agaricomycetidae</taxon>
        <taxon>Agaricales</taxon>
        <taxon>Tricholomatineae</taxon>
        <taxon>Lyophyllaceae</taxon>
        <taxon>Sphagnurus</taxon>
    </lineage>
</organism>
<feature type="region of interest" description="Disordered" evidence="1">
    <location>
        <begin position="1"/>
        <end position="49"/>
    </location>
</feature>
<accession>A0A9P7FXP8</accession>
<feature type="compositionally biased region" description="Basic and acidic residues" evidence="1">
    <location>
        <begin position="478"/>
        <end position="502"/>
    </location>
</feature>
<feature type="domain" description="DUF6699" evidence="2">
    <location>
        <begin position="312"/>
        <end position="445"/>
    </location>
</feature>
<dbReference type="OrthoDB" id="3352225at2759"/>
<protein>
    <recommendedName>
        <fullName evidence="2">DUF6699 domain-containing protein</fullName>
    </recommendedName>
</protein>
<dbReference type="Pfam" id="PF20415">
    <property type="entry name" value="DUF6699"/>
    <property type="match status" value="1"/>
</dbReference>
<reference evidence="3" key="2">
    <citation type="submission" date="2021-10" db="EMBL/GenBank/DDBJ databases">
        <title>Phylogenomics reveals ancestral predisposition of the termite-cultivated fungus Termitomyces towards a domesticated lifestyle.</title>
        <authorList>
            <person name="Auxier B."/>
            <person name="Grum-Grzhimaylo A."/>
            <person name="Cardenas M.E."/>
            <person name="Lodge J.D."/>
            <person name="Laessoe T."/>
            <person name="Pedersen O."/>
            <person name="Smith M.E."/>
            <person name="Kuyper T.W."/>
            <person name="Franco-Molano E.A."/>
            <person name="Baroni T.J."/>
            <person name="Aanen D.K."/>
        </authorList>
    </citation>
    <scope>NUCLEOTIDE SEQUENCE</scope>
    <source>
        <strain evidence="3">D49</strain>
    </source>
</reference>
<dbReference type="EMBL" id="JABCKI010005729">
    <property type="protein sequence ID" value="KAG5639170.1"/>
    <property type="molecule type" value="Genomic_DNA"/>
</dbReference>
<keyword evidence="4" id="KW-1185">Reference proteome</keyword>
<sequence>MTEISPFIPGLPQIPGVSPGQRANGHSPALQSAPVIPDPPGPVPAGWASTPQYPGSYPHFPNSPYTGPGFIPSMVATPAAPPAQYLPSFYPPAGRPHPSPHQNTNPNDYMLPNGLSSTYTGYPNGAPPGSGPASAHHTPAPAPSAPLYPQNGWGGHPMMQPYPPHPYSAGPYGGFYPAPYPGTHPAAFQNPNLPPPGWGQPTPAGHMGGFDAWGAQHHTPAVVPAPGWPAQMGMAPPLQHPPAAPPPARVAQIPEHFRTQSARVGDRMDPFTAGKSYGPVLEPFLLKVVGAQLRLNPLIEPLPESGADRPHLLWNMLFDSGNIQRSTDPSDVSWSNGRDEPATFPRVTMLRVVSEIFPWLIEVHASDAAVGVTCGELIDTLSTSLQTLTPEGDFNALPPARQQEVTVAYSYNRSRNAGVPGGRLKRGLRRCDFLCKQVIFGGIVADEAVVKKIVRCALPCTVVLKCARQYALTPEDVRQQDERQRKYEEGERRKQQAAEEAHAAAQAHARRRSATVETVTDSSTDDD</sequence>
<evidence type="ECO:0000313" key="4">
    <source>
        <dbReference type="Proteomes" id="UP000717328"/>
    </source>
</evidence>
<dbReference type="Proteomes" id="UP000717328">
    <property type="component" value="Unassembled WGS sequence"/>
</dbReference>
<gene>
    <name evidence="3" type="ORF">H0H81_006074</name>
</gene>
<evidence type="ECO:0000259" key="2">
    <source>
        <dbReference type="Pfam" id="PF20415"/>
    </source>
</evidence>
<name>A0A9P7FXP8_9AGAR</name>
<comment type="caution">
    <text evidence="3">The sequence shown here is derived from an EMBL/GenBank/DDBJ whole genome shotgun (WGS) entry which is preliminary data.</text>
</comment>
<feature type="region of interest" description="Disordered" evidence="1">
    <location>
        <begin position="118"/>
        <end position="148"/>
    </location>
</feature>
<dbReference type="InterPro" id="IPR046522">
    <property type="entry name" value="DUF6699"/>
</dbReference>
<feature type="compositionally biased region" description="Low complexity" evidence="1">
    <location>
        <begin position="515"/>
        <end position="527"/>
    </location>
</feature>
<evidence type="ECO:0000256" key="1">
    <source>
        <dbReference type="SAM" id="MobiDB-lite"/>
    </source>
</evidence>
<proteinExistence type="predicted"/>
<reference evidence="3" key="1">
    <citation type="submission" date="2021-02" db="EMBL/GenBank/DDBJ databases">
        <authorList>
            <person name="Nieuwenhuis M."/>
            <person name="Van De Peppel L.J.J."/>
        </authorList>
    </citation>
    <scope>NUCLEOTIDE SEQUENCE</scope>
    <source>
        <strain evidence="3">D49</strain>
    </source>
</reference>
<dbReference type="AlphaFoldDB" id="A0A9P7FXP8"/>
<dbReference type="PRINTS" id="PR01217">
    <property type="entry name" value="PRICHEXTENSN"/>
</dbReference>
<evidence type="ECO:0000313" key="3">
    <source>
        <dbReference type="EMBL" id="KAG5639170.1"/>
    </source>
</evidence>